<protein>
    <submittedName>
        <fullName evidence="1">Aldose epimerase family protein</fullName>
    </submittedName>
</protein>
<dbReference type="Gene3D" id="2.70.98.10">
    <property type="match status" value="1"/>
</dbReference>
<reference evidence="2" key="1">
    <citation type="submission" date="2016-04" db="EMBL/GenBank/DDBJ databases">
        <authorList>
            <person name="Tagini F."/>
        </authorList>
    </citation>
    <scope>NUCLEOTIDE SEQUENCE [LARGE SCALE GENOMIC DNA]</scope>
    <source>
        <strain evidence="2">CHUV0807</strain>
    </source>
</reference>
<gene>
    <name evidence="1" type="ORF">CHUV0807_0556</name>
</gene>
<evidence type="ECO:0000313" key="2">
    <source>
        <dbReference type="Proteomes" id="UP000190837"/>
    </source>
</evidence>
<dbReference type="InterPro" id="IPR008183">
    <property type="entry name" value="Aldose_1/G6P_1-epimerase"/>
</dbReference>
<sequence length="289" mass="32617">MYRLENEHLAATIAPHGGELQSLIHREREYLWQGDARYWGRRAPVLFPIVGKLKDGRYHYHGHDYRLPQHGFARDQDFHLVEHDEHSLTYRLEDSGESGENYPFAFVLDLSYTLRGDTLRVGWQVHNPADQELLFSIGGHPAFNLPLADGDSFADHIITLDGPGIAQLGWQDGLLDPTPRPTETAFALDYAQFANDALIYHTPGATRITLRGKTPAPVLTVSYDELPSLGLWTPADKQAPFLCIEPWAGVMDSASHDGNLENKLGIQRLAAHADWQRHYDIRIHDEAQS</sequence>
<name>A0A1C3H2U5_9GAMM</name>
<dbReference type="GO" id="GO:0030246">
    <property type="term" value="F:carbohydrate binding"/>
    <property type="evidence" value="ECO:0007669"/>
    <property type="project" value="InterPro"/>
</dbReference>
<dbReference type="Proteomes" id="UP000190837">
    <property type="component" value="Unassembled WGS sequence"/>
</dbReference>
<dbReference type="GO" id="GO:0016853">
    <property type="term" value="F:isomerase activity"/>
    <property type="evidence" value="ECO:0007669"/>
    <property type="project" value="InterPro"/>
</dbReference>
<evidence type="ECO:0000313" key="1">
    <source>
        <dbReference type="EMBL" id="SAM59418.1"/>
    </source>
</evidence>
<dbReference type="SUPFAM" id="SSF74650">
    <property type="entry name" value="Galactose mutarotase-like"/>
    <property type="match status" value="1"/>
</dbReference>
<dbReference type="InterPro" id="IPR014718">
    <property type="entry name" value="GH-type_carb-bd"/>
</dbReference>
<dbReference type="RefSeq" id="WP_079539550.1">
    <property type="nucleotide sequence ID" value="NZ_FKLO01000024.1"/>
</dbReference>
<dbReference type="GO" id="GO:0005975">
    <property type="term" value="P:carbohydrate metabolic process"/>
    <property type="evidence" value="ECO:0007669"/>
    <property type="project" value="InterPro"/>
</dbReference>
<dbReference type="InterPro" id="IPR037481">
    <property type="entry name" value="LacX"/>
</dbReference>
<organism evidence="1 2">
    <name type="scientific">Cardiobacterium hominis</name>
    <dbReference type="NCBI Taxonomy" id="2718"/>
    <lineage>
        <taxon>Bacteria</taxon>
        <taxon>Pseudomonadati</taxon>
        <taxon>Pseudomonadota</taxon>
        <taxon>Gammaproteobacteria</taxon>
        <taxon>Cardiobacteriales</taxon>
        <taxon>Cardiobacteriaceae</taxon>
        <taxon>Cardiobacterium</taxon>
    </lineage>
</organism>
<dbReference type="Pfam" id="PF01263">
    <property type="entry name" value="Aldose_epim"/>
    <property type="match status" value="1"/>
</dbReference>
<dbReference type="PANTHER" id="PTHR11122:SF13">
    <property type="entry name" value="GLUCOSE-6-PHOSPHATE 1-EPIMERASE"/>
    <property type="match status" value="1"/>
</dbReference>
<dbReference type="EMBL" id="FKLO01000024">
    <property type="protein sequence ID" value="SAM59418.1"/>
    <property type="molecule type" value="Genomic_DNA"/>
</dbReference>
<dbReference type="AlphaFoldDB" id="A0A1C3H2U5"/>
<dbReference type="InterPro" id="IPR011013">
    <property type="entry name" value="Gal_mutarotase_sf_dom"/>
</dbReference>
<proteinExistence type="predicted"/>
<dbReference type="CDD" id="cd09024">
    <property type="entry name" value="Aldose_epim_lacX"/>
    <property type="match status" value="1"/>
</dbReference>
<accession>A0A1C3H2U5</accession>
<dbReference type="PANTHER" id="PTHR11122">
    <property type="entry name" value="APOSPORY-ASSOCIATED PROTEIN C-RELATED"/>
    <property type="match status" value="1"/>
</dbReference>